<name>A0A9D1LHC0_9BACT</name>
<feature type="non-terminal residue" evidence="1">
    <location>
        <position position="1"/>
    </location>
</feature>
<reference evidence="1" key="1">
    <citation type="submission" date="2020-10" db="EMBL/GenBank/DDBJ databases">
        <authorList>
            <person name="Gilroy R."/>
        </authorList>
    </citation>
    <scope>NUCLEOTIDE SEQUENCE</scope>
    <source>
        <strain evidence="1">17073</strain>
    </source>
</reference>
<evidence type="ECO:0000313" key="2">
    <source>
        <dbReference type="Proteomes" id="UP000824076"/>
    </source>
</evidence>
<proteinExistence type="predicted"/>
<dbReference type="Proteomes" id="UP000824076">
    <property type="component" value="Unassembled WGS sequence"/>
</dbReference>
<protein>
    <submittedName>
        <fullName evidence="1">Helix-turn-helix transcriptional regulator</fullName>
    </submittedName>
</protein>
<gene>
    <name evidence="1" type="ORF">IAD18_03770</name>
</gene>
<organism evidence="1 2">
    <name type="scientific">Candidatus Limisoma intestinavium</name>
    <dbReference type="NCBI Taxonomy" id="2840856"/>
    <lineage>
        <taxon>Bacteria</taxon>
        <taxon>Pseudomonadati</taxon>
        <taxon>Bacteroidota</taxon>
        <taxon>Bacteroidia</taxon>
        <taxon>Bacteroidales</taxon>
        <taxon>Candidatus Limisoma</taxon>
    </lineage>
</organism>
<evidence type="ECO:0000313" key="1">
    <source>
        <dbReference type="EMBL" id="HIU38771.1"/>
    </source>
</evidence>
<sequence>LILNAFISESFVPEIDLKSIKAKNVIEYLRKTNNFYLQCQLPNIERHFNALIKQSDANSNLPLLFNFFKEVRKGIEIQIENDDKWFEEIIRHEQTATCPPKSKSAKVQQSDATEDKLNDLKNMFVIHLRGNYDRNLCHAVLHAIISLEKDIRQNDRIRNRILNPIATALKESATTSKLQCDN</sequence>
<dbReference type="EMBL" id="DVMS01000108">
    <property type="protein sequence ID" value="HIU38771.1"/>
    <property type="molecule type" value="Genomic_DNA"/>
</dbReference>
<dbReference type="AlphaFoldDB" id="A0A9D1LHC0"/>
<reference evidence="1" key="2">
    <citation type="journal article" date="2021" name="PeerJ">
        <title>Extensive microbial diversity within the chicken gut microbiome revealed by metagenomics and culture.</title>
        <authorList>
            <person name="Gilroy R."/>
            <person name="Ravi A."/>
            <person name="Getino M."/>
            <person name="Pursley I."/>
            <person name="Horton D.L."/>
            <person name="Alikhan N.F."/>
            <person name="Baker D."/>
            <person name="Gharbi K."/>
            <person name="Hall N."/>
            <person name="Watson M."/>
            <person name="Adriaenssens E.M."/>
            <person name="Foster-Nyarko E."/>
            <person name="Jarju S."/>
            <person name="Secka A."/>
            <person name="Antonio M."/>
            <person name="Oren A."/>
            <person name="Chaudhuri R.R."/>
            <person name="La Ragione R."/>
            <person name="Hildebrand F."/>
            <person name="Pallen M.J."/>
        </authorList>
    </citation>
    <scope>NUCLEOTIDE SEQUENCE</scope>
    <source>
        <strain evidence="1">17073</strain>
    </source>
</reference>
<comment type="caution">
    <text evidence="1">The sequence shown here is derived from an EMBL/GenBank/DDBJ whole genome shotgun (WGS) entry which is preliminary data.</text>
</comment>
<accession>A0A9D1LHC0</accession>